<dbReference type="Proteomes" id="UP001500665">
    <property type="component" value="Unassembled WGS sequence"/>
</dbReference>
<evidence type="ECO:0000256" key="1">
    <source>
        <dbReference type="SAM" id="MobiDB-lite"/>
    </source>
</evidence>
<reference evidence="2 3" key="1">
    <citation type="journal article" date="2019" name="Int. J. Syst. Evol. Microbiol.">
        <title>The Global Catalogue of Microorganisms (GCM) 10K type strain sequencing project: providing services to taxonomists for standard genome sequencing and annotation.</title>
        <authorList>
            <consortium name="The Broad Institute Genomics Platform"/>
            <consortium name="The Broad Institute Genome Sequencing Center for Infectious Disease"/>
            <person name="Wu L."/>
            <person name="Ma J."/>
        </authorList>
    </citation>
    <scope>NUCLEOTIDE SEQUENCE [LARGE SCALE GENOMIC DNA]</scope>
    <source>
        <strain evidence="2 3">JCM 10696</strain>
    </source>
</reference>
<name>A0ABN1QW77_9ACTN</name>
<comment type="caution">
    <text evidence="2">The sequence shown here is derived from an EMBL/GenBank/DDBJ whole genome shotgun (WGS) entry which is preliminary data.</text>
</comment>
<gene>
    <name evidence="2" type="ORF">GCM10009550_24570</name>
</gene>
<protein>
    <submittedName>
        <fullName evidence="2">Uncharacterized protein</fullName>
    </submittedName>
</protein>
<organism evidence="2 3">
    <name type="scientific">Actinocorallia libanotica</name>
    <dbReference type="NCBI Taxonomy" id="46162"/>
    <lineage>
        <taxon>Bacteria</taxon>
        <taxon>Bacillati</taxon>
        <taxon>Actinomycetota</taxon>
        <taxon>Actinomycetes</taxon>
        <taxon>Streptosporangiales</taxon>
        <taxon>Thermomonosporaceae</taxon>
        <taxon>Actinocorallia</taxon>
    </lineage>
</organism>
<accession>A0ABN1QW77</accession>
<sequence>MAREGAAGTRGIFGGALSSRSSSLSCQDLRAVSSAYHAFPMSETAQDYVGGEWDSPDTSEEYAYREPEEFSTEFPQSRELSKAEFEREWPGLDALSLKIYGTS</sequence>
<evidence type="ECO:0000313" key="3">
    <source>
        <dbReference type="Proteomes" id="UP001500665"/>
    </source>
</evidence>
<keyword evidence="3" id="KW-1185">Reference proteome</keyword>
<dbReference type="EMBL" id="BAAAHH010000008">
    <property type="protein sequence ID" value="GAA0948338.1"/>
    <property type="molecule type" value="Genomic_DNA"/>
</dbReference>
<proteinExistence type="predicted"/>
<evidence type="ECO:0000313" key="2">
    <source>
        <dbReference type="EMBL" id="GAA0948338.1"/>
    </source>
</evidence>
<feature type="region of interest" description="Disordered" evidence="1">
    <location>
        <begin position="1"/>
        <end position="23"/>
    </location>
</feature>